<organism evidence="1 2">
    <name type="scientific">Hypocrea atroviridis (strain ATCC 20476 / IMI 206040)</name>
    <name type="common">Trichoderma atroviride</name>
    <dbReference type="NCBI Taxonomy" id="452589"/>
    <lineage>
        <taxon>Eukaryota</taxon>
        <taxon>Fungi</taxon>
        <taxon>Dikarya</taxon>
        <taxon>Ascomycota</taxon>
        <taxon>Pezizomycotina</taxon>
        <taxon>Sordariomycetes</taxon>
        <taxon>Hypocreomycetidae</taxon>
        <taxon>Hypocreales</taxon>
        <taxon>Hypocreaceae</taxon>
        <taxon>Trichoderma</taxon>
    </lineage>
</organism>
<dbReference type="Proteomes" id="UP000005426">
    <property type="component" value="Unassembled WGS sequence"/>
</dbReference>
<dbReference type="HOGENOM" id="CLU_2794278_0_0_1"/>
<evidence type="ECO:0000313" key="2">
    <source>
        <dbReference type="Proteomes" id="UP000005426"/>
    </source>
</evidence>
<protein>
    <submittedName>
        <fullName evidence="1">Uncharacterized protein</fullName>
    </submittedName>
</protein>
<keyword evidence="2" id="KW-1185">Reference proteome</keyword>
<dbReference type="EMBL" id="ABDG02000028">
    <property type="protein sequence ID" value="EHK40450.1"/>
    <property type="molecule type" value="Genomic_DNA"/>
</dbReference>
<dbReference type="AlphaFoldDB" id="G9P9X9"/>
<gene>
    <name evidence="1" type="ORF">TRIATDRAFT_260119</name>
</gene>
<name>G9P9X9_HYPAI</name>
<evidence type="ECO:0000313" key="1">
    <source>
        <dbReference type="EMBL" id="EHK40450.1"/>
    </source>
</evidence>
<proteinExistence type="predicted"/>
<comment type="caution">
    <text evidence="1">The sequence shown here is derived from an EMBL/GenBank/DDBJ whole genome shotgun (WGS) entry which is preliminary data.</text>
</comment>
<sequence length="68" mass="8115">MSRRRARVRETITEAEWERGRSKQIQQLIHHGLETYINYNKTISQAYHFMKCKQSKQATNTLKCSSDK</sequence>
<accession>G9P9X9</accession>
<reference evidence="1 2" key="1">
    <citation type="journal article" date="2011" name="Genome Biol.">
        <title>Comparative genome sequence analysis underscores mycoparasitism as the ancestral life style of Trichoderma.</title>
        <authorList>
            <person name="Kubicek C.P."/>
            <person name="Herrera-Estrella A."/>
            <person name="Seidl-Seiboth V."/>
            <person name="Martinez D.A."/>
            <person name="Druzhinina I.S."/>
            <person name="Thon M."/>
            <person name="Zeilinger S."/>
            <person name="Casas-Flores S."/>
            <person name="Horwitz B.A."/>
            <person name="Mukherjee P.K."/>
            <person name="Mukherjee M."/>
            <person name="Kredics L."/>
            <person name="Alcaraz L.D."/>
            <person name="Aerts A."/>
            <person name="Antal Z."/>
            <person name="Atanasova L."/>
            <person name="Cervantes-Badillo M.G."/>
            <person name="Challacombe J."/>
            <person name="Chertkov O."/>
            <person name="McCluskey K."/>
            <person name="Coulpier F."/>
            <person name="Deshpande N."/>
            <person name="von Doehren H."/>
            <person name="Ebbole D.J."/>
            <person name="Esquivel-Naranjo E.U."/>
            <person name="Fekete E."/>
            <person name="Flipphi M."/>
            <person name="Glaser F."/>
            <person name="Gomez-Rodriguez E.Y."/>
            <person name="Gruber S."/>
            <person name="Han C."/>
            <person name="Henrissat B."/>
            <person name="Hermosa R."/>
            <person name="Hernandez-Onate M."/>
            <person name="Karaffa L."/>
            <person name="Kosti I."/>
            <person name="Le Crom S."/>
            <person name="Lindquist E."/>
            <person name="Lucas S."/>
            <person name="Luebeck M."/>
            <person name="Luebeck P.S."/>
            <person name="Margeot A."/>
            <person name="Metz B."/>
            <person name="Misra M."/>
            <person name="Nevalainen H."/>
            <person name="Omann M."/>
            <person name="Packer N."/>
            <person name="Perrone G."/>
            <person name="Uresti-Rivera E.E."/>
            <person name="Salamov A."/>
            <person name="Schmoll M."/>
            <person name="Seiboth B."/>
            <person name="Shapiro H."/>
            <person name="Sukno S."/>
            <person name="Tamayo-Ramos J.A."/>
            <person name="Tisch D."/>
            <person name="Wiest A."/>
            <person name="Wilkinson H.H."/>
            <person name="Zhang M."/>
            <person name="Coutinho P.M."/>
            <person name="Kenerley C.M."/>
            <person name="Monte E."/>
            <person name="Baker S.E."/>
            <person name="Grigoriev I.V."/>
        </authorList>
    </citation>
    <scope>NUCLEOTIDE SEQUENCE [LARGE SCALE GENOMIC DNA]</scope>
    <source>
        <strain evidence="2">ATCC 20476 / IMI 206040</strain>
    </source>
</reference>